<dbReference type="Gene3D" id="2.30.180.10">
    <property type="entry name" value="FAS1 domain"/>
    <property type="match status" value="2"/>
</dbReference>
<dbReference type="InterPro" id="IPR000782">
    <property type="entry name" value="FAS1_domain"/>
</dbReference>
<protein>
    <submittedName>
        <fullName evidence="4">FAS1 domain-containing protein</fullName>
    </submittedName>
</protein>
<dbReference type="SUPFAM" id="SSF82153">
    <property type="entry name" value="FAS1 domain"/>
    <property type="match status" value="2"/>
</dbReference>
<feature type="chain" id="PRO_5040229693" evidence="2">
    <location>
        <begin position="20"/>
        <end position="399"/>
    </location>
</feature>
<gene>
    <name evidence="4" type="ORF">BJ322DRAFT_1129692</name>
</gene>
<dbReference type="InterPro" id="IPR036378">
    <property type="entry name" value="FAS1_dom_sf"/>
</dbReference>
<keyword evidence="5" id="KW-1185">Reference proteome</keyword>
<name>A0A9P6H639_9AGAM</name>
<feature type="region of interest" description="Disordered" evidence="1">
    <location>
        <begin position="345"/>
        <end position="365"/>
    </location>
</feature>
<comment type="caution">
    <text evidence="4">The sequence shown here is derived from an EMBL/GenBank/DDBJ whole genome shotgun (WGS) entry which is preliminary data.</text>
</comment>
<dbReference type="SMART" id="SM00554">
    <property type="entry name" value="FAS1"/>
    <property type="match status" value="2"/>
</dbReference>
<evidence type="ECO:0000256" key="2">
    <source>
        <dbReference type="SAM" id="SignalP"/>
    </source>
</evidence>
<evidence type="ECO:0000259" key="3">
    <source>
        <dbReference type="PROSITE" id="PS50213"/>
    </source>
</evidence>
<dbReference type="InterPro" id="IPR050904">
    <property type="entry name" value="Adhesion/Biosynth-related"/>
</dbReference>
<feature type="domain" description="FAS1" evidence="3">
    <location>
        <begin position="26"/>
        <end position="155"/>
    </location>
</feature>
<evidence type="ECO:0000313" key="5">
    <source>
        <dbReference type="Proteomes" id="UP000736335"/>
    </source>
</evidence>
<dbReference type="EMBL" id="WIUZ02000018">
    <property type="protein sequence ID" value="KAF9779813.1"/>
    <property type="molecule type" value="Genomic_DNA"/>
</dbReference>
<dbReference type="PANTHER" id="PTHR10900:SF122">
    <property type="entry name" value="FAS1 DOMAIN-CONTAINING PROTEIN"/>
    <property type="match status" value="1"/>
</dbReference>
<dbReference type="GO" id="GO:0000329">
    <property type="term" value="C:fungal-type vacuole membrane"/>
    <property type="evidence" value="ECO:0007669"/>
    <property type="project" value="TreeGrafter"/>
</dbReference>
<dbReference type="PANTHER" id="PTHR10900">
    <property type="entry name" value="PERIOSTIN-RELATED"/>
    <property type="match status" value="1"/>
</dbReference>
<organism evidence="4 5">
    <name type="scientific">Thelephora terrestris</name>
    <dbReference type="NCBI Taxonomy" id="56493"/>
    <lineage>
        <taxon>Eukaryota</taxon>
        <taxon>Fungi</taxon>
        <taxon>Dikarya</taxon>
        <taxon>Basidiomycota</taxon>
        <taxon>Agaricomycotina</taxon>
        <taxon>Agaricomycetes</taxon>
        <taxon>Thelephorales</taxon>
        <taxon>Thelephoraceae</taxon>
        <taxon>Thelephora</taxon>
    </lineage>
</organism>
<dbReference type="AlphaFoldDB" id="A0A9P6H639"/>
<dbReference type="Pfam" id="PF02469">
    <property type="entry name" value="Fasciclin"/>
    <property type="match status" value="2"/>
</dbReference>
<proteinExistence type="predicted"/>
<dbReference type="GO" id="GO:0016236">
    <property type="term" value="P:macroautophagy"/>
    <property type="evidence" value="ECO:0007669"/>
    <property type="project" value="TreeGrafter"/>
</dbReference>
<evidence type="ECO:0000256" key="1">
    <source>
        <dbReference type="SAM" id="MobiDB-lite"/>
    </source>
</evidence>
<sequence length="399" mass="41764">MVFVLSTLLLALTATLANAQSQNSTYVSGLIQALNNAGLTTLATAVGAVNSTNVGSQLLSQLSDQSRNFTVFAPNNDAFNNVSSSITQDPNALTDIVAYHVVFGHFNNVTVYPNTTIGRTALGDPAVVMLEGNKDQVVAWAKRDDGQVHVLNQNQTNDPIVVQLASYQNLQLFIIDGVLLYPGNFSTTLQSNSQLSGFANFAQNTQVPVWDTSANTTENVTVIQDLSGVRGLTLFAPDDQAFNQQIPSSISGNTTALWAVMRNHVINGTTVYSPSFDGSTYVSAAGEDFHFTSNSSGQYVTSGNTTARIIQPDVLIKNGVIHIIDQVLLNTDVDQSAANSAYSSATSAAGHSSTETGPVGVPTGGSSTNKANGAVGNVDGVSSFGVVALSAILGSFLFV</sequence>
<feature type="signal peptide" evidence="2">
    <location>
        <begin position="1"/>
        <end position="19"/>
    </location>
</feature>
<reference evidence="4" key="2">
    <citation type="submission" date="2020-11" db="EMBL/GenBank/DDBJ databases">
        <authorList>
            <consortium name="DOE Joint Genome Institute"/>
            <person name="Kuo A."/>
            <person name="Miyauchi S."/>
            <person name="Kiss E."/>
            <person name="Drula E."/>
            <person name="Kohler A."/>
            <person name="Sanchez-Garcia M."/>
            <person name="Andreopoulos B."/>
            <person name="Barry K.W."/>
            <person name="Bonito G."/>
            <person name="Buee M."/>
            <person name="Carver A."/>
            <person name="Chen C."/>
            <person name="Cichocki N."/>
            <person name="Clum A."/>
            <person name="Culley D."/>
            <person name="Crous P.W."/>
            <person name="Fauchery L."/>
            <person name="Girlanda M."/>
            <person name="Hayes R."/>
            <person name="Keri Z."/>
            <person name="Labutti K."/>
            <person name="Lipzen A."/>
            <person name="Lombard V."/>
            <person name="Magnuson J."/>
            <person name="Maillard F."/>
            <person name="Morin E."/>
            <person name="Murat C."/>
            <person name="Nolan M."/>
            <person name="Ohm R."/>
            <person name="Pangilinan J."/>
            <person name="Pereira M."/>
            <person name="Perotto S."/>
            <person name="Peter M."/>
            <person name="Riley R."/>
            <person name="Sitrit Y."/>
            <person name="Stielow B."/>
            <person name="Szollosi G."/>
            <person name="Zifcakova L."/>
            <person name="Stursova M."/>
            <person name="Spatafora J.W."/>
            <person name="Tedersoo L."/>
            <person name="Vaario L.-M."/>
            <person name="Yamada A."/>
            <person name="Yan M."/>
            <person name="Wang P."/>
            <person name="Xu J."/>
            <person name="Bruns T."/>
            <person name="Baldrian P."/>
            <person name="Vilgalys R."/>
            <person name="Henrissat B."/>
            <person name="Grigoriev I.V."/>
            <person name="Hibbett D."/>
            <person name="Nagy L.G."/>
            <person name="Martin F.M."/>
        </authorList>
    </citation>
    <scope>NUCLEOTIDE SEQUENCE</scope>
    <source>
        <strain evidence="4">UH-Tt-Lm1</strain>
    </source>
</reference>
<accession>A0A9P6H639</accession>
<feature type="domain" description="FAS1" evidence="3">
    <location>
        <begin position="182"/>
        <end position="328"/>
    </location>
</feature>
<keyword evidence="2" id="KW-0732">Signal</keyword>
<reference evidence="4" key="1">
    <citation type="journal article" date="2020" name="Nat. Commun.">
        <title>Large-scale genome sequencing of mycorrhizal fungi provides insights into the early evolution of symbiotic traits.</title>
        <authorList>
            <person name="Miyauchi S."/>
            <person name="Kiss E."/>
            <person name="Kuo A."/>
            <person name="Drula E."/>
            <person name="Kohler A."/>
            <person name="Sanchez-Garcia M."/>
            <person name="Morin E."/>
            <person name="Andreopoulos B."/>
            <person name="Barry K.W."/>
            <person name="Bonito G."/>
            <person name="Buee M."/>
            <person name="Carver A."/>
            <person name="Chen C."/>
            <person name="Cichocki N."/>
            <person name="Clum A."/>
            <person name="Culley D."/>
            <person name="Crous P.W."/>
            <person name="Fauchery L."/>
            <person name="Girlanda M."/>
            <person name="Hayes R.D."/>
            <person name="Keri Z."/>
            <person name="LaButti K."/>
            <person name="Lipzen A."/>
            <person name="Lombard V."/>
            <person name="Magnuson J."/>
            <person name="Maillard F."/>
            <person name="Murat C."/>
            <person name="Nolan M."/>
            <person name="Ohm R.A."/>
            <person name="Pangilinan J."/>
            <person name="Pereira M.F."/>
            <person name="Perotto S."/>
            <person name="Peter M."/>
            <person name="Pfister S."/>
            <person name="Riley R."/>
            <person name="Sitrit Y."/>
            <person name="Stielow J.B."/>
            <person name="Szollosi G."/>
            <person name="Zifcakova L."/>
            <person name="Stursova M."/>
            <person name="Spatafora J.W."/>
            <person name="Tedersoo L."/>
            <person name="Vaario L.M."/>
            <person name="Yamada A."/>
            <person name="Yan M."/>
            <person name="Wang P."/>
            <person name="Xu J."/>
            <person name="Bruns T."/>
            <person name="Baldrian P."/>
            <person name="Vilgalys R."/>
            <person name="Dunand C."/>
            <person name="Henrissat B."/>
            <person name="Grigoriev I.V."/>
            <person name="Hibbett D."/>
            <person name="Nagy L.G."/>
            <person name="Martin F.M."/>
        </authorList>
    </citation>
    <scope>NUCLEOTIDE SEQUENCE</scope>
    <source>
        <strain evidence="4">UH-Tt-Lm1</strain>
    </source>
</reference>
<evidence type="ECO:0000313" key="4">
    <source>
        <dbReference type="EMBL" id="KAF9779813.1"/>
    </source>
</evidence>
<dbReference type="OrthoDB" id="286301at2759"/>
<dbReference type="PROSITE" id="PS50213">
    <property type="entry name" value="FAS1"/>
    <property type="match status" value="2"/>
</dbReference>
<dbReference type="Proteomes" id="UP000736335">
    <property type="component" value="Unassembled WGS sequence"/>
</dbReference>
<dbReference type="GO" id="GO:0005615">
    <property type="term" value="C:extracellular space"/>
    <property type="evidence" value="ECO:0007669"/>
    <property type="project" value="TreeGrafter"/>
</dbReference>